<comment type="caution">
    <text evidence="10">The sequence shown here is derived from an EMBL/GenBank/DDBJ whole genome shotgun (WGS) entry which is preliminary data.</text>
</comment>
<dbReference type="Proteomes" id="UP000297248">
    <property type="component" value="Unassembled WGS sequence"/>
</dbReference>
<organism evidence="10 11">
    <name type="scientific">Mucilaginibacter phyllosphaerae</name>
    <dbReference type="NCBI Taxonomy" id="1812349"/>
    <lineage>
        <taxon>Bacteria</taxon>
        <taxon>Pseudomonadati</taxon>
        <taxon>Bacteroidota</taxon>
        <taxon>Sphingobacteriia</taxon>
        <taxon>Sphingobacteriales</taxon>
        <taxon>Sphingobacteriaceae</taxon>
        <taxon>Mucilaginibacter</taxon>
    </lineage>
</organism>
<evidence type="ECO:0000256" key="6">
    <source>
        <dbReference type="RuleBase" id="RU003915"/>
    </source>
</evidence>
<dbReference type="EMBL" id="JACIEG010000008">
    <property type="protein sequence ID" value="MBB3971062.1"/>
    <property type="molecule type" value="Genomic_DNA"/>
</dbReference>
<dbReference type="SUPFAM" id="SSF54534">
    <property type="entry name" value="FKBP-like"/>
    <property type="match status" value="1"/>
</dbReference>
<keyword evidence="3 5" id="KW-0697">Rotamase</keyword>
<evidence type="ECO:0000256" key="5">
    <source>
        <dbReference type="PROSITE-ProRule" id="PRU00277"/>
    </source>
</evidence>
<evidence type="ECO:0000313" key="10">
    <source>
        <dbReference type="EMBL" id="TEW63800.1"/>
    </source>
</evidence>
<feature type="chain" id="PRO_5044616271" description="Peptidyl-prolyl cis-trans isomerase" evidence="7">
    <location>
        <begin position="21"/>
        <end position="160"/>
    </location>
</feature>
<dbReference type="Gene3D" id="3.10.50.40">
    <property type="match status" value="1"/>
</dbReference>
<comment type="similarity">
    <text evidence="2 6">Belongs to the FKBP-type PPIase family.</text>
</comment>
<evidence type="ECO:0000256" key="1">
    <source>
        <dbReference type="ARBA" id="ARBA00000971"/>
    </source>
</evidence>
<dbReference type="InterPro" id="IPR001179">
    <property type="entry name" value="PPIase_FKBP_dom"/>
</dbReference>
<keyword evidence="4 5" id="KW-0413">Isomerase</keyword>
<evidence type="ECO:0000313" key="12">
    <source>
        <dbReference type="Proteomes" id="UP000583101"/>
    </source>
</evidence>
<proteinExistence type="inferred from homology"/>
<dbReference type="Proteomes" id="UP000583101">
    <property type="component" value="Unassembled WGS sequence"/>
</dbReference>
<dbReference type="AlphaFoldDB" id="A0A4Y8A5Y2"/>
<dbReference type="InterPro" id="IPR046357">
    <property type="entry name" value="PPIase_dom_sf"/>
</dbReference>
<evidence type="ECO:0000313" key="9">
    <source>
        <dbReference type="EMBL" id="MBB3971062.1"/>
    </source>
</evidence>
<keyword evidence="12" id="KW-1185">Reference proteome</keyword>
<evidence type="ECO:0000256" key="4">
    <source>
        <dbReference type="ARBA" id="ARBA00023235"/>
    </source>
</evidence>
<dbReference type="RefSeq" id="WP_134338024.1">
    <property type="nucleotide sequence ID" value="NZ_BMCZ01000008.1"/>
</dbReference>
<gene>
    <name evidence="10" type="ORF">E2R65_18720</name>
    <name evidence="9" type="ORF">GGR35_003689</name>
</gene>
<dbReference type="PANTHER" id="PTHR43811:SF19">
    <property type="entry name" value="39 KDA FK506-BINDING NUCLEAR PROTEIN"/>
    <property type="match status" value="1"/>
</dbReference>
<dbReference type="PROSITE" id="PS50059">
    <property type="entry name" value="FKBP_PPIASE"/>
    <property type="match status" value="1"/>
</dbReference>
<dbReference type="Pfam" id="PF00254">
    <property type="entry name" value="FKBP_C"/>
    <property type="match status" value="1"/>
</dbReference>
<comment type="catalytic activity">
    <reaction evidence="1 5 6">
        <text>[protein]-peptidylproline (omega=180) = [protein]-peptidylproline (omega=0)</text>
        <dbReference type="Rhea" id="RHEA:16237"/>
        <dbReference type="Rhea" id="RHEA-COMP:10747"/>
        <dbReference type="Rhea" id="RHEA-COMP:10748"/>
        <dbReference type="ChEBI" id="CHEBI:83833"/>
        <dbReference type="ChEBI" id="CHEBI:83834"/>
        <dbReference type="EC" id="5.2.1.8"/>
    </reaction>
</comment>
<evidence type="ECO:0000256" key="7">
    <source>
        <dbReference type="SAM" id="SignalP"/>
    </source>
</evidence>
<evidence type="ECO:0000256" key="3">
    <source>
        <dbReference type="ARBA" id="ARBA00023110"/>
    </source>
</evidence>
<dbReference type="PANTHER" id="PTHR43811">
    <property type="entry name" value="FKBP-TYPE PEPTIDYL-PROLYL CIS-TRANS ISOMERASE FKPA"/>
    <property type="match status" value="1"/>
</dbReference>
<dbReference type="GO" id="GO:0003755">
    <property type="term" value="F:peptidyl-prolyl cis-trans isomerase activity"/>
    <property type="evidence" value="ECO:0007669"/>
    <property type="project" value="UniProtKB-UniRule"/>
</dbReference>
<dbReference type="EMBL" id="SNQG01000008">
    <property type="protein sequence ID" value="TEW63800.1"/>
    <property type="molecule type" value="Genomic_DNA"/>
</dbReference>
<dbReference type="EC" id="5.2.1.8" evidence="6"/>
<reference evidence="10" key="2">
    <citation type="submission" date="2019-03" db="EMBL/GenBank/DDBJ databases">
        <authorList>
            <person name="Yan Y.-Q."/>
            <person name="Du Z.-J."/>
        </authorList>
    </citation>
    <scope>NUCLEOTIDE SEQUENCE</scope>
    <source>
        <strain evidence="10">PP-F2FG21</strain>
    </source>
</reference>
<evidence type="ECO:0000256" key="2">
    <source>
        <dbReference type="ARBA" id="ARBA00006577"/>
    </source>
</evidence>
<evidence type="ECO:0000259" key="8">
    <source>
        <dbReference type="PROSITE" id="PS50059"/>
    </source>
</evidence>
<feature type="domain" description="PPIase FKBP-type" evidence="8">
    <location>
        <begin position="76"/>
        <end position="160"/>
    </location>
</feature>
<protein>
    <recommendedName>
        <fullName evidence="6">Peptidyl-prolyl cis-trans isomerase</fullName>
        <ecNumber evidence="6">5.2.1.8</ecNumber>
    </recommendedName>
</protein>
<feature type="signal peptide" evidence="7">
    <location>
        <begin position="1"/>
        <end position="20"/>
    </location>
</feature>
<accession>A0A4Y8A5Y2</accession>
<keyword evidence="7" id="KW-0732">Signal</keyword>
<reference evidence="9 12" key="3">
    <citation type="submission" date="2020-08" db="EMBL/GenBank/DDBJ databases">
        <title>Genomic Encyclopedia of Type Strains, Phase IV (KMG-IV): sequencing the most valuable type-strain genomes for metagenomic binning, comparative biology and taxonomic classification.</title>
        <authorList>
            <person name="Goeker M."/>
        </authorList>
    </citation>
    <scope>NUCLEOTIDE SEQUENCE [LARGE SCALE GENOMIC DNA]</scope>
    <source>
        <strain evidence="9 12">DSM 100995</strain>
    </source>
</reference>
<dbReference type="PROSITE" id="PS51257">
    <property type="entry name" value="PROKAR_LIPOPROTEIN"/>
    <property type="match status" value="1"/>
</dbReference>
<dbReference type="OrthoDB" id="669809at2"/>
<name>A0A4Y8A5Y2_9SPHI</name>
<sequence>MKKYLLILSVLALGFASCSKDNTTPAAVDPAVQAKIDDDAIQAYLVAHPEITATKDASGLYYQIQTEGTGNLITSDNMVTVDYVGTTLKGTQFDASTSYTTGLSDRYNIITGWKVGLLKAKKGSKILLILPSALAYGQFGNGPIAPNTVIMFTITVKDVK</sequence>
<evidence type="ECO:0000313" key="11">
    <source>
        <dbReference type="Proteomes" id="UP000297248"/>
    </source>
</evidence>
<reference evidence="10 11" key="1">
    <citation type="journal article" date="2016" name="Int. J. Syst. Evol. Microbiol.">
        <title>Proposal of Mucilaginibacter phyllosphaerae sp. nov. isolated from the phyllosphere of Galium album.</title>
        <authorList>
            <person name="Aydogan E.L."/>
            <person name="Busse H.J."/>
            <person name="Moser G."/>
            <person name="Muller C."/>
            <person name="Kampfer P."/>
            <person name="Glaeser S.P."/>
        </authorList>
    </citation>
    <scope>NUCLEOTIDE SEQUENCE [LARGE SCALE GENOMIC DNA]</scope>
    <source>
        <strain evidence="10 11">PP-F2FG21</strain>
    </source>
</reference>